<comment type="similarity">
    <text evidence="3 20">Belongs to the peptidase M1 family.</text>
</comment>
<sequence>KYCEGQNELPSYRLPNNTYPLKYNIELITHIHDNTIGDNRFNFEGKVTIQFKAIVEADTLTYNVTLHYRQLHITRVKLWYIMQDGWENVLLDDDNSFTTNSAQEFLTVHSPQHLNGTYFLEIKYNGTLREDNGGFYRSSYRDENGNIKWLATTQFSPTDARHAFPCYDEPGIRAPIALRVIHGNKYSVLSNMVPIDVRESVLDGMSITTFPETPKMPSYLLGIVVSDFKEVSFPNFARQSAFIRSTALNSPVADFIVEAGFKILQFLEEFLEISYILPKLYHVAIPDFSPGAMENYGLITYKEENFMFDPAVSPLKQKKKIASIVAHEIGHHYFGNYVSPAWWSYLWMKEGFARFFEYVAAQMVFPELSIGKMYAIDKTHNVFQIDSLGSSRPMTYDVNSPTEISNIFDDIAYDKGGAILLMFYHAFGQDPFRNAMINFLRTNALQAATPQQFAEAMQDTIFGSLKSNIHNFNASTLLKSWTEQSGYPVLYISRIDDSCEIHIEQEKYLLKSTDVNNSSTTWIIPYNFATERHPNFDNTTYAGWITEKYHVINATEDMNWTCDEWIVFNKQQTSYYRVNYDNQLWLLITKAMLDNTTAIHEVNRAQLIDDALNNARSGRLSYTISLNLLRYLSKEIDYVPWAAVDRNLGFLDILMRGTDKYDIWHKYCLDFIEPTFISLGMITQKEDTLTQRMTREIVTNWACRVGSEACLNSTEFITKEVAENRLEDADPDLREAIYCNGMRYSSDAVFDAIWKKMQSSQNQLYRSELIRSLACVENETLITKYLESTIAVDYGNYFNQERERVLIAVCKSSALGLTLSLKFLQANMEPINEIYNKGNFGGRAISSIIRTMAQQISDKNSHVQLQDLMAELLERGYLRKSDMLQALEYSSENLMWIQERSAQITDWLDEQYPSTNVSFTTETATEPETSPTSLTSSLTSSSIST</sequence>
<dbReference type="CDD" id="cd09601">
    <property type="entry name" value="M1_APN-Q_like"/>
    <property type="match status" value="1"/>
</dbReference>
<keyword evidence="16" id="KW-0449">Lipoprotein</keyword>
<dbReference type="InterPro" id="IPR042097">
    <property type="entry name" value="Aminopeptidase_N-like_N_sf"/>
</dbReference>
<keyword evidence="6" id="KW-0336">GPI-anchor</keyword>
<keyword evidence="13" id="KW-0472">Membrane</keyword>
<evidence type="ECO:0000259" key="24">
    <source>
        <dbReference type="Pfam" id="PF17900"/>
    </source>
</evidence>
<evidence type="ECO:0000259" key="23">
    <source>
        <dbReference type="Pfam" id="PF11838"/>
    </source>
</evidence>
<proteinExistence type="inferred from homology"/>
<feature type="domain" description="ERAP1-like C-terminal" evidence="23">
    <location>
        <begin position="565"/>
        <end position="877"/>
    </location>
</feature>
<feature type="region of interest" description="Disordered" evidence="21">
    <location>
        <begin position="919"/>
        <end position="945"/>
    </location>
</feature>
<evidence type="ECO:0000256" key="7">
    <source>
        <dbReference type="ARBA" id="ARBA00022670"/>
    </source>
</evidence>
<dbReference type="GO" id="GO:0006508">
    <property type="term" value="P:proteolysis"/>
    <property type="evidence" value="ECO:0007669"/>
    <property type="project" value="UniProtKB-KW"/>
</dbReference>
<dbReference type="GO" id="GO:0042277">
    <property type="term" value="F:peptide binding"/>
    <property type="evidence" value="ECO:0007669"/>
    <property type="project" value="TreeGrafter"/>
</dbReference>
<evidence type="ECO:0000256" key="4">
    <source>
        <dbReference type="ARBA" id="ARBA00022438"/>
    </source>
</evidence>
<evidence type="ECO:0000256" key="6">
    <source>
        <dbReference type="ARBA" id="ARBA00022622"/>
    </source>
</evidence>
<evidence type="ECO:0000256" key="8">
    <source>
        <dbReference type="ARBA" id="ARBA00022723"/>
    </source>
</evidence>
<accession>A0A182PUT5</accession>
<dbReference type="InterPro" id="IPR024571">
    <property type="entry name" value="ERAP1-like_C_dom"/>
</dbReference>
<evidence type="ECO:0000256" key="20">
    <source>
        <dbReference type="RuleBase" id="RU364040"/>
    </source>
</evidence>
<evidence type="ECO:0000256" key="15">
    <source>
        <dbReference type="ARBA" id="ARBA00023180"/>
    </source>
</evidence>
<evidence type="ECO:0000256" key="21">
    <source>
        <dbReference type="SAM" id="MobiDB-lite"/>
    </source>
</evidence>
<evidence type="ECO:0000256" key="10">
    <source>
        <dbReference type="ARBA" id="ARBA00022801"/>
    </source>
</evidence>
<keyword evidence="5" id="KW-1003">Cell membrane</keyword>
<keyword evidence="26" id="KW-1185">Reference proteome</keyword>
<evidence type="ECO:0000313" key="26">
    <source>
        <dbReference type="Proteomes" id="UP000075885"/>
    </source>
</evidence>
<dbReference type="SUPFAM" id="SSF55486">
    <property type="entry name" value="Metalloproteases ('zincins'), catalytic domain"/>
    <property type="match status" value="1"/>
</dbReference>
<dbReference type="InterPro" id="IPR027268">
    <property type="entry name" value="Peptidase_M4/M1_CTD_sf"/>
</dbReference>
<keyword evidence="9" id="KW-0732">Signal</keyword>
<dbReference type="InterPro" id="IPR045357">
    <property type="entry name" value="Aminopeptidase_N-like_N"/>
</dbReference>
<keyword evidence="11 18" id="KW-0862">Zinc</keyword>
<dbReference type="GO" id="GO:0005737">
    <property type="term" value="C:cytoplasm"/>
    <property type="evidence" value="ECO:0007669"/>
    <property type="project" value="TreeGrafter"/>
</dbReference>
<dbReference type="Proteomes" id="UP000075885">
    <property type="component" value="Unassembled WGS sequence"/>
</dbReference>
<keyword evidence="4 20" id="KW-0031">Aminopeptidase</keyword>
<evidence type="ECO:0000256" key="12">
    <source>
        <dbReference type="ARBA" id="ARBA00023049"/>
    </source>
</evidence>
<dbReference type="PANTHER" id="PTHR11533:SF290">
    <property type="entry name" value="AMINOPEPTIDASE"/>
    <property type="match status" value="1"/>
</dbReference>
<dbReference type="InterPro" id="IPR001930">
    <property type="entry name" value="Peptidase_M1"/>
</dbReference>
<dbReference type="Gene3D" id="1.10.390.10">
    <property type="entry name" value="Neutral Protease Domain 2"/>
    <property type="match status" value="1"/>
</dbReference>
<evidence type="ECO:0000256" key="16">
    <source>
        <dbReference type="ARBA" id="ARBA00023288"/>
    </source>
</evidence>
<evidence type="ECO:0000313" key="25">
    <source>
        <dbReference type="EnsemblMetazoa" id="AEPI010722-PA"/>
    </source>
</evidence>
<reference evidence="26" key="1">
    <citation type="submission" date="2013-03" db="EMBL/GenBank/DDBJ databases">
        <title>The Genome Sequence of Anopheles epiroticus epiroticus2.</title>
        <authorList>
            <consortium name="The Broad Institute Genomics Platform"/>
            <person name="Neafsey D.E."/>
            <person name="Howell P."/>
            <person name="Walker B."/>
            <person name="Young S.K."/>
            <person name="Zeng Q."/>
            <person name="Gargeya S."/>
            <person name="Fitzgerald M."/>
            <person name="Haas B."/>
            <person name="Abouelleil A."/>
            <person name="Allen A.W."/>
            <person name="Alvarado L."/>
            <person name="Arachchi H.M."/>
            <person name="Berlin A.M."/>
            <person name="Chapman S.B."/>
            <person name="Gainer-Dewar J."/>
            <person name="Goldberg J."/>
            <person name="Griggs A."/>
            <person name="Gujja S."/>
            <person name="Hansen M."/>
            <person name="Howarth C."/>
            <person name="Imamovic A."/>
            <person name="Ireland A."/>
            <person name="Larimer J."/>
            <person name="McCowan C."/>
            <person name="Murphy C."/>
            <person name="Pearson M."/>
            <person name="Poon T.W."/>
            <person name="Priest M."/>
            <person name="Roberts A."/>
            <person name="Saif S."/>
            <person name="Shea T."/>
            <person name="Sisk P."/>
            <person name="Sykes S."/>
            <person name="Wortman J."/>
            <person name="Nusbaum C."/>
            <person name="Birren B."/>
        </authorList>
    </citation>
    <scope>NUCLEOTIDE SEQUENCE [LARGE SCALE GENOMIC DNA]</scope>
    <source>
        <strain evidence="26">Epiroticus2</strain>
    </source>
</reference>
<dbReference type="GO" id="GO:0005615">
    <property type="term" value="C:extracellular space"/>
    <property type="evidence" value="ECO:0007669"/>
    <property type="project" value="TreeGrafter"/>
</dbReference>
<keyword evidence="15" id="KW-0325">Glycoprotein</keyword>
<evidence type="ECO:0000256" key="19">
    <source>
        <dbReference type="PIRSR" id="PIRSR634016-4"/>
    </source>
</evidence>
<dbReference type="Pfam" id="PF11838">
    <property type="entry name" value="ERAP1_C"/>
    <property type="match status" value="1"/>
</dbReference>
<keyword evidence="8 18" id="KW-0479">Metal-binding</keyword>
<keyword evidence="7 20" id="KW-0645">Protease</keyword>
<dbReference type="GO" id="GO:0070006">
    <property type="term" value="F:metalloaminopeptidase activity"/>
    <property type="evidence" value="ECO:0007669"/>
    <property type="project" value="TreeGrafter"/>
</dbReference>
<feature type="domain" description="Aminopeptidase N-like N-terminal" evidence="24">
    <location>
        <begin position="20"/>
        <end position="220"/>
    </location>
</feature>
<feature type="site" description="Transition state stabilizer" evidence="19">
    <location>
        <position position="413"/>
    </location>
</feature>
<dbReference type="AlphaFoldDB" id="A0A182PUT5"/>
<evidence type="ECO:0000256" key="3">
    <source>
        <dbReference type="ARBA" id="ARBA00010136"/>
    </source>
</evidence>
<evidence type="ECO:0000259" key="22">
    <source>
        <dbReference type="Pfam" id="PF01433"/>
    </source>
</evidence>
<comment type="catalytic activity">
    <reaction evidence="1">
        <text>Release of an N-terminal amino acid, Xaa-|-Yaa- from a peptide, amide or arylamide. Xaa is preferably Ala, but may be most amino acids including Pro (slow action). When a terminal hydrophobic residue is followed by a prolyl residue, the two may be released as an intact Xaa-Pro dipeptide.</text>
        <dbReference type="EC" id="3.4.11.2"/>
    </reaction>
</comment>
<evidence type="ECO:0000256" key="18">
    <source>
        <dbReference type="PIRSR" id="PIRSR634016-3"/>
    </source>
</evidence>
<feature type="binding site" evidence="18">
    <location>
        <position position="331"/>
    </location>
    <ligand>
        <name>Zn(2+)</name>
        <dbReference type="ChEBI" id="CHEBI:29105"/>
        <note>catalytic</note>
    </ligand>
</feature>
<evidence type="ECO:0000256" key="14">
    <source>
        <dbReference type="ARBA" id="ARBA00023157"/>
    </source>
</evidence>
<feature type="binding site" evidence="18">
    <location>
        <position position="327"/>
    </location>
    <ligand>
        <name>Zn(2+)</name>
        <dbReference type="ChEBI" id="CHEBI:29105"/>
        <note>catalytic</note>
    </ligand>
</feature>
<evidence type="ECO:0000256" key="5">
    <source>
        <dbReference type="ARBA" id="ARBA00022475"/>
    </source>
</evidence>
<dbReference type="Gene3D" id="2.60.40.1910">
    <property type="match status" value="1"/>
</dbReference>
<dbReference type="GO" id="GO:0098552">
    <property type="term" value="C:side of membrane"/>
    <property type="evidence" value="ECO:0007669"/>
    <property type="project" value="UniProtKB-KW"/>
</dbReference>
<dbReference type="Pfam" id="PF17900">
    <property type="entry name" value="Peptidase_M1_N"/>
    <property type="match status" value="1"/>
</dbReference>
<dbReference type="Gene3D" id="2.60.40.1730">
    <property type="entry name" value="tricorn interacting facor f3 domain"/>
    <property type="match status" value="1"/>
</dbReference>
<dbReference type="EnsemblMetazoa" id="AEPI010722-RA">
    <property type="protein sequence ID" value="AEPI010722-PA"/>
    <property type="gene ID" value="AEPI010722"/>
</dbReference>
<reference evidence="25" key="2">
    <citation type="submission" date="2020-05" db="UniProtKB">
        <authorList>
            <consortium name="EnsemblMetazoa"/>
        </authorList>
    </citation>
    <scope>IDENTIFICATION</scope>
    <source>
        <strain evidence="25">Epiroticus2</strain>
    </source>
</reference>
<evidence type="ECO:0000256" key="9">
    <source>
        <dbReference type="ARBA" id="ARBA00022729"/>
    </source>
</evidence>
<keyword evidence="10 20" id="KW-0378">Hydrolase</keyword>
<keyword evidence="14" id="KW-1015">Disulfide bond</keyword>
<dbReference type="InterPro" id="IPR014782">
    <property type="entry name" value="Peptidase_M1_dom"/>
</dbReference>
<feature type="binding site" evidence="18">
    <location>
        <position position="350"/>
    </location>
    <ligand>
        <name>Zn(2+)</name>
        <dbReference type="ChEBI" id="CHEBI:29105"/>
        <note>catalytic</note>
    </ligand>
</feature>
<evidence type="ECO:0000256" key="11">
    <source>
        <dbReference type="ARBA" id="ARBA00022833"/>
    </source>
</evidence>
<dbReference type="SUPFAM" id="SSF63737">
    <property type="entry name" value="Leukotriene A4 hydrolase N-terminal domain"/>
    <property type="match status" value="1"/>
</dbReference>
<dbReference type="PRINTS" id="PR00756">
    <property type="entry name" value="ALADIPTASE"/>
</dbReference>
<evidence type="ECO:0000256" key="17">
    <source>
        <dbReference type="PIRSR" id="PIRSR634016-1"/>
    </source>
</evidence>
<dbReference type="GO" id="GO:0008270">
    <property type="term" value="F:zinc ion binding"/>
    <property type="evidence" value="ECO:0007669"/>
    <property type="project" value="UniProtKB-UniRule"/>
</dbReference>
<dbReference type="InterPro" id="IPR050344">
    <property type="entry name" value="Peptidase_M1_aminopeptidases"/>
</dbReference>
<dbReference type="GO" id="GO:0043171">
    <property type="term" value="P:peptide catabolic process"/>
    <property type="evidence" value="ECO:0007669"/>
    <property type="project" value="TreeGrafter"/>
</dbReference>
<keyword evidence="12 20" id="KW-0482">Metalloprotease</keyword>
<name>A0A182PUT5_9DIPT</name>
<dbReference type="STRING" id="199890.A0A182PUT5"/>
<comment type="cofactor">
    <cofactor evidence="18 20">
        <name>Zn(2+)</name>
        <dbReference type="ChEBI" id="CHEBI:29105"/>
    </cofactor>
    <text evidence="18 20">Binds 1 zinc ion per subunit.</text>
</comment>
<dbReference type="Gene3D" id="1.25.50.20">
    <property type="match status" value="1"/>
</dbReference>
<protein>
    <recommendedName>
        <fullName evidence="20">Aminopeptidase</fullName>
        <ecNumber evidence="20">3.4.11.-</ecNumber>
    </recommendedName>
</protein>
<dbReference type="GO" id="GO:0016285">
    <property type="term" value="F:alanyl aminopeptidase activity"/>
    <property type="evidence" value="ECO:0007669"/>
    <property type="project" value="UniProtKB-EC"/>
</dbReference>
<dbReference type="GO" id="GO:0005886">
    <property type="term" value="C:plasma membrane"/>
    <property type="evidence" value="ECO:0007669"/>
    <property type="project" value="UniProtKB-SubCell"/>
</dbReference>
<dbReference type="Pfam" id="PF01433">
    <property type="entry name" value="Peptidase_M1"/>
    <property type="match status" value="1"/>
</dbReference>
<feature type="active site" description="Proton acceptor" evidence="17">
    <location>
        <position position="328"/>
    </location>
</feature>
<dbReference type="FunFam" id="1.10.390.10:FF:000013">
    <property type="entry name" value="Aminopeptidase N"/>
    <property type="match status" value="1"/>
</dbReference>
<dbReference type="PANTHER" id="PTHR11533">
    <property type="entry name" value="PROTEASE M1 ZINC METALLOPROTEASE"/>
    <property type="match status" value="1"/>
</dbReference>
<evidence type="ECO:0000256" key="2">
    <source>
        <dbReference type="ARBA" id="ARBA00004609"/>
    </source>
</evidence>
<dbReference type="InterPro" id="IPR034016">
    <property type="entry name" value="M1_APN-typ"/>
</dbReference>
<evidence type="ECO:0000256" key="13">
    <source>
        <dbReference type="ARBA" id="ARBA00023136"/>
    </source>
</evidence>
<dbReference type="FunFam" id="2.60.40.1910:FF:000008">
    <property type="entry name" value="Aminopeptidase"/>
    <property type="match status" value="1"/>
</dbReference>
<dbReference type="VEuPathDB" id="VectorBase:AEPI010722"/>
<organism evidence="25 26">
    <name type="scientific">Anopheles epiroticus</name>
    <dbReference type="NCBI Taxonomy" id="199890"/>
    <lineage>
        <taxon>Eukaryota</taxon>
        <taxon>Metazoa</taxon>
        <taxon>Ecdysozoa</taxon>
        <taxon>Arthropoda</taxon>
        <taxon>Hexapoda</taxon>
        <taxon>Insecta</taxon>
        <taxon>Pterygota</taxon>
        <taxon>Neoptera</taxon>
        <taxon>Endopterygota</taxon>
        <taxon>Diptera</taxon>
        <taxon>Nematocera</taxon>
        <taxon>Culicoidea</taxon>
        <taxon>Culicidae</taxon>
        <taxon>Anophelinae</taxon>
        <taxon>Anopheles</taxon>
    </lineage>
</organism>
<comment type="subcellular location">
    <subcellularLocation>
        <location evidence="2">Cell membrane</location>
        <topology evidence="2">Lipid-anchor</topology>
        <topology evidence="2">GPI-anchor</topology>
    </subcellularLocation>
</comment>
<feature type="domain" description="Peptidase M1 membrane alanine aminopeptidase" evidence="22">
    <location>
        <begin position="257"/>
        <end position="472"/>
    </location>
</feature>
<dbReference type="FunFam" id="1.25.50.20:FF:000001">
    <property type="entry name" value="Aminopeptidase"/>
    <property type="match status" value="1"/>
</dbReference>
<evidence type="ECO:0000256" key="1">
    <source>
        <dbReference type="ARBA" id="ARBA00000098"/>
    </source>
</evidence>
<dbReference type="EC" id="3.4.11.-" evidence="20"/>